<sequence>MEQIGGTLSATYKAMASNVQRSMQMAASMNAMMEQYLCRSVDINTFVQGFQSDGSEISVQITLNNQSHLPIPGCTLSLSLASPEDQKSIPFEMECESRPSLNLIPENKVELKKRDPNVLQKGFTLAPGKLQWTVTLEVKQMRPCNGKIEISFPSIGTRRMLSVQHIFGVYLIHRCQRTWVKQHQEKIGLSVAVSFDGGFLRSFFKVPHEDGIVPGSAFKLSVAGHTILLAVKSVNGPDVWVLVHMLGARFPKEEIVEEILLEMDMYSRGFIKLYNPIGAMPKEQ</sequence>
<organism evidence="1">
    <name type="scientific">Amorphochlora amoebiformis</name>
    <dbReference type="NCBI Taxonomy" id="1561963"/>
    <lineage>
        <taxon>Eukaryota</taxon>
        <taxon>Sar</taxon>
        <taxon>Rhizaria</taxon>
        <taxon>Cercozoa</taxon>
        <taxon>Chlorarachniophyceae</taxon>
        <taxon>Amorphochlora</taxon>
    </lineage>
</organism>
<evidence type="ECO:0000313" key="1">
    <source>
        <dbReference type="EMBL" id="CAD8440049.1"/>
    </source>
</evidence>
<accession>A0A7S0D3F9</accession>
<proteinExistence type="predicted"/>
<name>A0A7S0D3F9_9EUKA</name>
<gene>
    <name evidence="1" type="ORF">LAMO00422_LOCUS5654</name>
</gene>
<reference evidence="1" key="1">
    <citation type="submission" date="2021-01" db="EMBL/GenBank/DDBJ databases">
        <authorList>
            <person name="Corre E."/>
            <person name="Pelletier E."/>
            <person name="Niang G."/>
            <person name="Scheremetjew M."/>
            <person name="Finn R."/>
            <person name="Kale V."/>
            <person name="Holt S."/>
            <person name="Cochrane G."/>
            <person name="Meng A."/>
            <person name="Brown T."/>
            <person name="Cohen L."/>
        </authorList>
    </citation>
    <scope>NUCLEOTIDE SEQUENCE</scope>
    <source>
        <strain evidence="1">CCMP2058</strain>
    </source>
</reference>
<dbReference type="AlphaFoldDB" id="A0A7S0D3F9"/>
<dbReference type="EMBL" id="HBEM01008055">
    <property type="protein sequence ID" value="CAD8440049.1"/>
    <property type="molecule type" value="Transcribed_RNA"/>
</dbReference>
<protein>
    <submittedName>
        <fullName evidence="1">Uncharacterized protein</fullName>
    </submittedName>
</protein>